<feature type="transmembrane region" description="Helical" evidence="1">
    <location>
        <begin position="346"/>
        <end position="365"/>
    </location>
</feature>
<dbReference type="GO" id="GO:0005886">
    <property type="term" value="C:plasma membrane"/>
    <property type="evidence" value="ECO:0007669"/>
    <property type="project" value="TreeGrafter"/>
</dbReference>
<evidence type="ECO:0000256" key="1">
    <source>
        <dbReference type="SAM" id="Phobius"/>
    </source>
</evidence>
<dbReference type="Pfam" id="PF06123">
    <property type="entry name" value="CreD"/>
    <property type="match status" value="1"/>
</dbReference>
<dbReference type="OrthoDB" id="9791851at2"/>
<proteinExistence type="predicted"/>
<feature type="transmembrane region" description="Helical" evidence="1">
    <location>
        <begin position="20"/>
        <end position="39"/>
    </location>
</feature>
<keyword evidence="1" id="KW-0812">Transmembrane</keyword>
<dbReference type="RefSeq" id="WP_103726082.1">
    <property type="nucleotide sequence ID" value="NZ_PQNY01000008.1"/>
</dbReference>
<reference evidence="2 3" key="1">
    <citation type="submission" date="2018-01" db="EMBL/GenBank/DDBJ databases">
        <title>Genomic Encyclopedia of Type Strains, Phase I: the one thousand microbial genomes (KMG-I) project.</title>
        <authorList>
            <person name="Goeker M."/>
        </authorList>
    </citation>
    <scope>NUCLEOTIDE SEQUENCE [LARGE SCALE GENOMIC DNA]</scope>
    <source>
        <strain evidence="2 3">DSM 17960</strain>
    </source>
</reference>
<name>A0A2S4N7S5_9FLAO</name>
<dbReference type="AlphaFoldDB" id="A0A2S4N7S5"/>
<dbReference type="PANTHER" id="PTHR30092">
    <property type="entry name" value="INNER MEMBRANE PROTEIN CRED"/>
    <property type="match status" value="1"/>
</dbReference>
<feature type="transmembrane region" description="Helical" evidence="1">
    <location>
        <begin position="320"/>
        <end position="340"/>
    </location>
</feature>
<dbReference type="PANTHER" id="PTHR30092:SF0">
    <property type="entry name" value="INNER MEMBRANE PROTEIN CRED"/>
    <property type="match status" value="1"/>
</dbReference>
<dbReference type="PIRSF" id="PIRSF004548">
    <property type="entry name" value="CreD"/>
    <property type="match status" value="1"/>
</dbReference>
<feature type="transmembrane region" description="Helical" evidence="1">
    <location>
        <begin position="399"/>
        <end position="417"/>
    </location>
</feature>
<evidence type="ECO:0000313" key="2">
    <source>
        <dbReference type="EMBL" id="POS01752.1"/>
    </source>
</evidence>
<gene>
    <name evidence="2" type="ORF">Q361_10878</name>
</gene>
<dbReference type="EMBL" id="PQNY01000008">
    <property type="protein sequence ID" value="POS01752.1"/>
    <property type="molecule type" value="Genomic_DNA"/>
</dbReference>
<organism evidence="2 3">
    <name type="scientific">Flavobacterium croceum DSM 17960</name>
    <dbReference type="NCBI Taxonomy" id="1121886"/>
    <lineage>
        <taxon>Bacteria</taxon>
        <taxon>Pseudomonadati</taxon>
        <taxon>Bacteroidota</taxon>
        <taxon>Flavobacteriia</taxon>
        <taxon>Flavobacteriales</taxon>
        <taxon>Flavobacteriaceae</taxon>
        <taxon>Flavobacterium</taxon>
    </lineage>
</organism>
<comment type="caution">
    <text evidence="2">The sequence shown here is derived from an EMBL/GenBank/DDBJ whole genome shotgun (WGS) entry which is preliminary data.</text>
</comment>
<evidence type="ECO:0000313" key="3">
    <source>
        <dbReference type="Proteomes" id="UP000237056"/>
    </source>
</evidence>
<accession>A0A2S4N7S5</accession>
<keyword evidence="1" id="KW-1133">Transmembrane helix</keyword>
<keyword evidence="3" id="KW-1185">Reference proteome</keyword>
<feature type="transmembrane region" description="Helical" evidence="1">
    <location>
        <begin position="295"/>
        <end position="313"/>
    </location>
</feature>
<keyword evidence="1" id="KW-0472">Membrane</keyword>
<dbReference type="InterPro" id="IPR010364">
    <property type="entry name" value="Uncharacterised_IM_CreD"/>
</dbReference>
<protein>
    <submittedName>
        <fullName evidence="2">Inner membrane protein</fullName>
    </submittedName>
</protein>
<dbReference type="Proteomes" id="UP000237056">
    <property type="component" value="Unassembled WGS sequence"/>
</dbReference>
<dbReference type="NCBIfam" id="NF008712">
    <property type="entry name" value="PRK11715.1-1"/>
    <property type="match status" value="1"/>
</dbReference>
<sequence>MENQEKQTSFFQNTSVKMFLIGFIALVLLIPLVFVQNLIDERSQRQKEVVSETTDKWGNAIELYGPIIRIPYKDNLSNTLNYAYFFPNQLKNSITTQMEKPLERSIYKSNVFSAVFQIKGNFSAPNFAKNSIPTSDIYWNKAKIIIQTNNLKSLKDSVSMKWGSYQLNFEPSTNNTVEYLESDYIDLSKAVFPISFSSTIKINGSESISIIPIGKTTNIVMKSNWNSPSFNGFIAPTSRNVSAKGFEATWKILHFNRPFTQEQFKTLPDLKKYSVQTQFITPVDQYQQNERAAKYGFLVIGLTFLVFFLIQTLSKINMHVFQYFMIGIALVMFYTLLIAITEHSSFSTAYIIAGVAVVVVISLYSRSILQQKKFALFIATSLTALYAFIYVIIQLEDYALLVGSIGLFAILSAVMYFSRKIEWNK</sequence>
<feature type="transmembrane region" description="Helical" evidence="1">
    <location>
        <begin position="374"/>
        <end position="393"/>
    </location>
</feature>